<name>A0ABX9EF02_9PSEU</name>
<dbReference type="InterPro" id="IPR045633">
    <property type="entry name" value="DUF6414"/>
</dbReference>
<dbReference type="RefSeq" id="WP_112225057.1">
    <property type="nucleotide sequence ID" value="NZ_QLTT01000001.1"/>
</dbReference>
<reference evidence="2 3" key="1">
    <citation type="submission" date="2018-06" db="EMBL/GenBank/DDBJ databases">
        <title>Genomic Encyclopedia of Type Strains, Phase IV (KMG-IV): sequencing the most valuable type-strain genomes for metagenomic binning, comparative biology and taxonomic classification.</title>
        <authorList>
            <person name="Goeker M."/>
        </authorList>
    </citation>
    <scope>NUCLEOTIDE SEQUENCE [LARGE SCALE GENOMIC DNA]</scope>
    <source>
        <strain evidence="2 3">DSM 45479</strain>
    </source>
</reference>
<protein>
    <submittedName>
        <fullName evidence="2">Uncharacterized protein</fullName>
    </submittedName>
</protein>
<feature type="coiled-coil region" evidence="1">
    <location>
        <begin position="169"/>
        <end position="196"/>
    </location>
</feature>
<evidence type="ECO:0000256" key="1">
    <source>
        <dbReference type="SAM" id="Coils"/>
    </source>
</evidence>
<accession>A0ABX9EF02</accession>
<keyword evidence="1" id="KW-0175">Coiled coil</keyword>
<dbReference type="EMBL" id="QLTT01000001">
    <property type="protein sequence ID" value="RAS69750.1"/>
    <property type="molecule type" value="Genomic_DNA"/>
</dbReference>
<organism evidence="2 3">
    <name type="scientific">Lentzea atacamensis</name>
    <dbReference type="NCBI Taxonomy" id="531938"/>
    <lineage>
        <taxon>Bacteria</taxon>
        <taxon>Bacillati</taxon>
        <taxon>Actinomycetota</taxon>
        <taxon>Actinomycetes</taxon>
        <taxon>Pseudonocardiales</taxon>
        <taxon>Pseudonocardiaceae</taxon>
        <taxon>Lentzea</taxon>
    </lineage>
</organism>
<proteinExistence type="predicted"/>
<keyword evidence="3" id="KW-1185">Reference proteome</keyword>
<sequence>MTTKRRGEAKADAQTQQVKNELREFIYLDEVSVTSLLSSRDGAIPHEFTDNNGSAYKGEVNGQAEAGFAPFKARLGSRFESSRSSNAQVVSKATVQALVKRLWDLEKNDMSLRANLPTTSRPSRNDALRILAHERDPAEKYWIVPATDLDRGQLAEIEVELDTDAIFQLSNILATLKELADENAELRAQFGSAEVLDGLISINNLIEKMMVNLIPLKCRVVDYVAVHTEHGLKIVHRSVHDDLGAGSDYYAQPIYLVGDTQRDLYWKDIRRILFTQSRYRVLCRLNGRGISATWNPLKLGDSLNRIDPSLSQKIAEFGSVAVGAFSGTSGTGSRTDDLRTAALTTYGELLAEGLAFAVSSDDAIALSVLAVENQHAFRSAGSASGAFKPIREYVEKLAGRPLSAEVHAHLRQTACHRNGLEINGTPVNPATSNLSQPQERVAENLIDAEIIAIYW</sequence>
<dbReference type="Pfam" id="PF19952">
    <property type="entry name" value="DUF6414"/>
    <property type="match status" value="1"/>
</dbReference>
<evidence type="ECO:0000313" key="3">
    <source>
        <dbReference type="Proteomes" id="UP000248714"/>
    </source>
</evidence>
<gene>
    <name evidence="2" type="ORF">C8D87_10149</name>
</gene>
<evidence type="ECO:0000313" key="2">
    <source>
        <dbReference type="EMBL" id="RAS69750.1"/>
    </source>
</evidence>
<comment type="caution">
    <text evidence="2">The sequence shown here is derived from an EMBL/GenBank/DDBJ whole genome shotgun (WGS) entry which is preliminary data.</text>
</comment>
<dbReference type="Proteomes" id="UP000248714">
    <property type="component" value="Unassembled WGS sequence"/>
</dbReference>